<protein>
    <submittedName>
        <fullName evidence="2">Uncharacterized protein</fullName>
    </submittedName>
</protein>
<comment type="caution">
    <text evidence="2">The sequence shown here is derived from an EMBL/GenBank/DDBJ whole genome shotgun (WGS) entry which is preliminary data.</text>
</comment>
<feature type="transmembrane region" description="Helical" evidence="1">
    <location>
        <begin position="55"/>
        <end position="73"/>
    </location>
</feature>
<sequence>QCEYPGCPAESDVYYEMQYKGKTIKVCEGCIKKIRGINMEFLKLFMLKYALQTPWWLYIGAFILTISCVWERGRKERKQIAIVMFFVGTVIMAIPGMA</sequence>
<feature type="transmembrane region" description="Helical" evidence="1">
    <location>
        <begin position="80"/>
        <end position="97"/>
    </location>
</feature>
<reference evidence="2" key="1">
    <citation type="journal article" date="2014" name="Front. Microbiol.">
        <title>High frequency of phylogenetically diverse reductive dehalogenase-homologous genes in deep subseafloor sedimentary metagenomes.</title>
        <authorList>
            <person name="Kawai M."/>
            <person name="Futagami T."/>
            <person name="Toyoda A."/>
            <person name="Takaki Y."/>
            <person name="Nishi S."/>
            <person name="Hori S."/>
            <person name="Arai W."/>
            <person name="Tsubouchi T."/>
            <person name="Morono Y."/>
            <person name="Uchiyama I."/>
            <person name="Ito T."/>
            <person name="Fujiyama A."/>
            <person name="Inagaki F."/>
            <person name="Takami H."/>
        </authorList>
    </citation>
    <scope>NUCLEOTIDE SEQUENCE</scope>
    <source>
        <strain evidence="2">Expedition CK06-06</strain>
    </source>
</reference>
<name>X1SNS7_9ZZZZ</name>
<organism evidence="2">
    <name type="scientific">marine sediment metagenome</name>
    <dbReference type="NCBI Taxonomy" id="412755"/>
    <lineage>
        <taxon>unclassified sequences</taxon>
        <taxon>metagenomes</taxon>
        <taxon>ecological metagenomes</taxon>
    </lineage>
</organism>
<keyword evidence="1" id="KW-0812">Transmembrane</keyword>
<feature type="non-terminal residue" evidence="2">
    <location>
        <position position="1"/>
    </location>
</feature>
<evidence type="ECO:0000256" key="1">
    <source>
        <dbReference type="SAM" id="Phobius"/>
    </source>
</evidence>
<evidence type="ECO:0000313" key="2">
    <source>
        <dbReference type="EMBL" id="GAI80811.1"/>
    </source>
</evidence>
<gene>
    <name evidence="2" type="ORF">S12H4_14259</name>
</gene>
<proteinExistence type="predicted"/>
<dbReference type="AlphaFoldDB" id="X1SNS7"/>
<dbReference type="EMBL" id="BARW01006793">
    <property type="protein sequence ID" value="GAI80811.1"/>
    <property type="molecule type" value="Genomic_DNA"/>
</dbReference>
<keyword evidence="1" id="KW-0472">Membrane</keyword>
<keyword evidence="1" id="KW-1133">Transmembrane helix</keyword>
<accession>X1SNS7</accession>